<dbReference type="InterPro" id="IPR052176">
    <property type="entry name" value="Glycosyl_Hydrlase_43_Enz"/>
</dbReference>
<name>E6WVC5_PSEUU</name>
<proteinExistence type="inferred from homology"/>
<keyword evidence="9" id="KW-1185">Reference proteome</keyword>
<dbReference type="PANTHER" id="PTHR43772:SF2">
    <property type="entry name" value="PUTATIVE (AFU_ORTHOLOGUE AFUA_2G04480)-RELATED"/>
    <property type="match status" value="1"/>
</dbReference>
<evidence type="ECO:0000313" key="9">
    <source>
        <dbReference type="Proteomes" id="UP000008632"/>
    </source>
</evidence>
<dbReference type="InterPro" id="IPR006710">
    <property type="entry name" value="Glyco_hydro_43"/>
</dbReference>
<dbReference type="EMBL" id="CP002446">
    <property type="protein sequence ID" value="ADV28124.1"/>
    <property type="molecule type" value="Genomic_DNA"/>
</dbReference>
<dbReference type="SUPFAM" id="SSF75005">
    <property type="entry name" value="Arabinanase/levansucrase/invertase"/>
    <property type="match status" value="1"/>
</dbReference>
<dbReference type="Pfam" id="PF04616">
    <property type="entry name" value="Glyco_hydro_43"/>
    <property type="match status" value="1"/>
</dbReference>
<dbReference type="InterPro" id="IPR023296">
    <property type="entry name" value="Glyco_hydro_beta-prop_sf"/>
</dbReference>
<dbReference type="Gene3D" id="2.115.10.20">
    <property type="entry name" value="Glycosyl hydrolase domain, family 43"/>
    <property type="match status" value="1"/>
</dbReference>
<keyword evidence="4" id="KW-0119">Carbohydrate metabolism</keyword>
<evidence type="ECO:0000313" key="8">
    <source>
        <dbReference type="EMBL" id="ADV28124.1"/>
    </source>
</evidence>
<gene>
    <name evidence="8" type="ordered locus">Psesu_2290</name>
</gene>
<evidence type="ECO:0000256" key="4">
    <source>
        <dbReference type="ARBA" id="ARBA00023277"/>
    </source>
</evidence>
<protein>
    <submittedName>
        <fullName evidence="8">Glycoside hydrolase family 43</fullName>
    </submittedName>
</protein>
<evidence type="ECO:0000256" key="6">
    <source>
        <dbReference type="PIRSR" id="PIRSR606710-2"/>
    </source>
</evidence>
<organism evidence="8 9">
    <name type="scientific">Pseudoxanthomonas suwonensis (strain 11-1)</name>
    <dbReference type="NCBI Taxonomy" id="743721"/>
    <lineage>
        <taxon>Bacteria</taxon>
        <taxon>Pseudomonadati</taxon>
        <taxon>Pseudomonadota</taxon>
        <taxon>Gammaproteobacteria</taxon>
        <taxon>Lysobacterales</taxon>
        <taxon>Lysobacteraceae</taxon>
        <taxon>Pseudoxanthomonas</taxon>
    </lineage>
</organism>
<dbReference type="PANTHER" id="PTHR43772">
    <property type="entry name" value="ENDO-1,4-BETA-XYLANASE"/>
    <property type="match status" value="1"/>
</dbReference>
<feature type="site" description="Important for catalytic activity, responsible for pKa modulation of the active site Glu and correct orientation of both the proton donor and substrate" evidence="6">
    <location>
        <position position="191"/>
    </location>
</feature>
<dbReference type="GO" id="GO:0045493">
    <property type="term" value="P:xylan catabolic process"/>
    <property type="evidence" value="ECO:0007669"/>
    <property type="project" value="UniProtKB-KW"/>
</dbReference>
<evidence type="ECO:0000256" key="3">
    <source>
        <dbReference type="ARBA" id="ARBA00022801"/>
    </source>
</evidence>
<evidence type="ECO:0000256" key="7">
    <source>
        <dbReference type="RuleBase" id="RU361187"/>
    </source>
</evidence>
<dbReference type="RefSeq" id="WP_013535951.1">
    <property type="nucleotide sequence ID" value="NC_014924.1"/>
</dbReference>
<dbReference type="AlphaFoldDB" id="E6WVC5"/>
<comment type="similarity">
    <text evidence="1 7">Belongs to the glycosyl hydrolase 43 family.</text>
</comment>
<dbReference type="CDD" id="cd18618">
    <property type="entry name" value="GH43_Xsa43E-like"/>
    <property type="match status" value="1"/>
</dbReference>
<keyword evidence="2" id="KW-0624">Polysaccharide degradation</keyword>
<dbReference type="GO" id="GO:0004553">
    <property type="term" value="F:hydrolase activity, hydrolyzing O-glycosyl compounds"/>
    <property type="evidence" value="ECO:0007669"/>
    <property type="project" value="InterPro"/>
</dbReference>
<dbReference type="Proteomes" id="UP000008632">
    <property type="component" value="Chromosome"/>
</dbReference>
<sequence length="356" mass="39801">MDDHRPHHPARPADDLVPRLPATRRARVAMRLLVLLPLLGAALGVAAGEPAPGSNPLFRDRFTADPAPLVVGDRLYLYVGHDQARGEEMFNMREWLVYSTTDMKQWTDHGPVMKFSDFKWAKADAWASQAIEKDGRFWFYTAVEHDDTHPGKAIGVAVSDSPTGPFVDAKGSALITNQMTPKGEHSWEDIDPTVFTDDDGTTWIAWGNRQCYIARLKPNMIEIDGEITEITPPHFEEGPWLHKRGDIYYLTYASLDRSDHTDERISYATAPSIQGPWTYRGELTGSGKNSFTIHPGIAEFKGQWYIFLHNAALSIGDQEGALGRRAVTVEYLQYNDDGTLKPVVQTEEGVSVPPPR</sequence>
<dbReference type="STRING" id="743721.Psesu_2290"/>
<evidence type="ECO:0000256" key="2">
    <source>
        <dbReference type="ARBA" id="ARBA00022651"/>
    </source>
</evidence>
<dbReference type="eggNOG" id="COG3507">
    <property type="taxonomic scope" value="Bacteria"/>
</dbReference>
<evidence type="ECO:0000256" key="1">
    <source>
        <dbReference type="ARBA" id="ARBA00009865"/>
    </source>
</evidence>
<keyword evidence="5 7" id="KW-0326">Glycosidase</keyword>
<dbReference type="KEGG" id="psu:Psesu_2290"/>
<dbReference type="HOGENOM" id="CLU_009397_4_1_6"/>
<accession>E6WVC5</accession>
<keyword evidence="2" id="KW-0858">Xylan degradation</keyword>
<keyword evidence="3 7" id="KW-0378">Hydrolase</keyword>
<reference evidence="8 9" key="1">
    <citation type="submission" date="2011-01" db="EMBL/GenBank/DDBJ databases">
        <title>Complete sequence of Pseudoxanthomonas suwonensis 11-1.</title>
        <authorList>
            <consortium name="US DOE Joint Genome Institute"/>
            <person name="Lucas S."/>
            <person name="Copeland A."/>
            <person name="Lapidus A."/>
            <person name="Cheng J.-F."/>
            <person name="Goodwin L."/>
            <person name="Pitluck S."/>
            <person name="Teshima H."/>
            <person name="Detter J.C."/>
            <person name="Han C."/>
            <person name="Tapia R."/>
            <person name="Land M."/>
            <person name="Hauser L."/>
            <person name="Kyrpides N."/>
            <person name="Ivanova N."/>
            <person name="Ovchinnikova G."/>
            <person name="Siebers A.K."/>
            <person name="Allgaier M."/>
            <person name="Thelen M.P."/>
            <person name="Hugenholtz P."/>
            <person name="Gladden J."/>
            <person name="Woyke T."/>
        </authorList>
    </citation>
    <scope>NUCLEOTIDE SEQUENCE [LARGE SCALE GENOMIC DNA]</scope>
    <source>
        <strain evidence="9">11-1</strain>
    </source>
</reference>
<evidence type="ECO:0000256" key="5">
    <source>
        <dbReference type="ARBA" id="ARBA00023295"/>
    </source>
</evidence>